<feature type="region of interest" description="Disordered" evidence="1">
    <location>
        <begin position="284"/>
        <end position="334"/>
    </location>
</feature>
<protein>
    <submittedName>
        <fullName evidence="2">Uncharacterized protein</fullName>
    </submittedName>
</protein>
<dbReference type="OrthoDB" id="1328470at2759"/>
<evidence type="ECO:0000313" key="3">
    <source>
        <dbReference type="Proteomes" id="UP001152561"/>
    </source>
</evidence>
<reference evidence="3" key="1">
    <citation type="journal article" date="2023" name="Proc. Natl. Acad. Sci. U.S.A.">
        <title>Genomic and structural basis for evolution of tropane alkaloid biosynthesis.</title>
        <authorList>
            <person name="Wanga Y.-J."/>
            <person name="Taina T."/>
            <person name="Yua J.-Y."/>
            <person name="Lia J."/>
            <person name="Xua B."/>
            <person name="Chenc J."/>
            <person name="D'Auriad J.C."/>
            <person name="Huanga J.-P."/>
            <person name="Huanga S.-X."/>
        </authorList>
    </citation>
    <scope>NUCLEOTIDE SEQUENCE [LARGE SCALE GENOMIC DNA]</scope>
    <source>
        <strain evidence="3">cv. KIB-2019</strain>
    </source>
</reference>
<organism evidence="2 3">
    <name type="scientific">Anisodus acutangulus</name>
    <dbReference type="NCBI Taxonomy" id="402998"/>
    <lineage>
        <taxon>Eukaryota</taxon>
        <taxon>Viridiplantae</taxon>
        <taxon>Streptophyta</taxon>
        <taxon>Embryophyta</taxon>
        <taxon>Tracheophyta</taxon>
        <taxon>Spermatophyta</taxon>
        <taxon>Magnoliopsida</taxon>
        <taxon>eudicotyledons</taxon>
        <taxon>Gunneridae</taxon>
        <taxon>Pentapetalae</taxon>
        <taxon>asterids</taxon>
        <taxon>lamiids</taxon>
        <taxon>Solanales</taxon>
        <taxon>Solanaceae</taxon>
        <taxon>Solanoideae</taxon>
        <taxon>Hyoscyameae</taxon>
        <taxon>Anisodus</taxon>
    </lineage>
</organism>
<gene>
    <name evidence="2" type="ORF">K7X08_021570</name>
</gene>
<feature type="region of interest" description="Disordered" evidence="1">
    <location>
        <begin position="22"/>
        <end position="74"/>
    </location>
</feature>
<keyword evidence="3" id="KW-1185">Reference proteome</keyword>
<dbReference type="AlphaFoldDB" id="A0A9Q1M5N5"/>
<accession>A0A9Q1M5N5</accession>
<name>A0A9Q1M5N5_9SOLA</name>
<evidence type="ECO:0000256" key="1">
    <source>
        <dbReference type="SAM" id="MobiDB-lite"/>
    </source>
</evidence>
<dbReference type="Proteomes" id="UP001152561">
    <property type="component" value="Unassembled WGS sequence"/>
</dbReference>
<proteinExistence type="predicted"/>
<dbReference type="EMBL" id="JAJAGQ010000010">
    <property type="protein sequence ID" value="KAJ8551555.1"/>
    <property type="molecule type" value="Genomic_DNA"/>
</dbReference>
<sequence>MTKKIRYSEEVDEAVTGKDVDNVKRKGKKKVTADGSDDENVKKKRKSAVESQDIPCESIFETGPETVPATPNDVDDTKTKLVDMTYFDLVESGEECFPIEDERLLLDLEGLAFELVPESSHSQRMSDGFFCTQAPKVDMGQSSRGDDESSNVDMKKELESFRVHVDSKFGEILQAIVDLNKKDEKENAFAYSSGLHTDCADLDMDDNQGNESQSDFACISMSQSAIAAITQKYHTDKKSENEKGENKVITQAAKVSVASTEVVGDEQSIKDDCPENTTINAVVTEEARGDVLPQGGDVESADAGNESVDSELTKGSESVLAPPPENVELPQAIS</sequence>
<comment type="caution">
    <text evidence="2">The sequence shown here is derived from an EMBL/GenBank/DDBJ whole genome shotgun (WGS) entry which is preliminary data.</text>
</comment>
<evidence type="ECO:0000313" key="2">
    <source>
        <dbReference type="EMBL" id="KAJ8551555.1"/>
    </source>
</evidence>